<dbReference type="SUPFAM" id="SSF69118">
    <property type="entry name" value="AhpD-like"/>
    <property type="match status" value="1"/>
</dbReference>
<evidence type="ECO:0000313" key="2">
    <source>
        <dbReference type="EMBL" id="CAB5063593.1"/>
    </source>
</evidence>
<dbReference type="EMBL" id="CAFBQU010000011">
    <property type="protein sequence ID" value="CAB5063593.1"/>
    <property type="molecule type" value="Genomic_DNA"/>
</dbReference>
<dbReference type="Gene3D" id="1.20.1290.10">
    <property type="entry name" value="AhpD-like"/>
    <property type="match status" value="1"/>
</dbReference>
<organism evidence="2">
    <name type="scientific">freshwater metagenome</name>
    <dbReference type="NCBI Taxonomy" id="449393"/>
    <lineage>
        <taxon>unclassified sequences</taxon>
        <taxon>metagenomes</taxon>
        <taxon>ecological metagenomes</taxon>
    </lineage>
</organism>
<gene>
    <name evidence="1" type="ORF">UFOPK4098_00964</name>
    <name evidence="2" type="ORF">UFOPK4347_00611</name>
</gene>
<reference evidence="2" key="1">
    <citation type="submission" date="2020-05" db="EMBL/GenBank/DDBJ databases">
        <authorList>
            <person name="Chiriac C."/>
            <person name="Salcher M."/>
            <person name="Ghai R."/>
            <person name="Kavagutti S V."/>
        </authorList>
    </citation>
    <scope>NUCLEOTIDE SEQUENCE</scope>
</reference>
<protein>
    <submittedName>
        <fullName evidence="2">Unannotated protein</fullName>
    </submittedName>
</protein>
<evidence type="ECO:0000313" key="1">
    <source>
        <dbReference type="EMBL" id="CAB5022909.1"/>
    </source>
</evidence>
<sequence>MANNEGRNSWVNGAWNASDIASAQTHLAPFIDELRGQASSTAPGRTTHLIELQVAQLLGLERAESVLGEAMKNWYSSSEFSDGEKAILEIAEQFVLDVHSVTDEQFEKLRKYFSTPDILAMLFHIALCDGFGKLEKVA</sequence>
<dbReference type="EMBL" id="CAFBPN010000049">
    <property type="protein sequence ID" value="CAB5022909.1"/>
    <property type="molecule type" value="Genomic_DNA"/>
</dbReference>
<proteinExistence type="predicted"/>
<dbReference type="InterPro" id="IPR029032">
    <property type="entry name" value="AhpD-like"/>
</dbReference>
<accession>A0A6J7UC94</accession>
<dbReference type="AlphaFoldDB" id="A0A6J7UC94"/>
<name>A0A6J7UC94_9ZZZZ</name>